<organism evidence="3 4">
    <name type="scientific">Ambispora leptoticha</name>
    <dbReference type="NCBI Taxonomy" id="144679"/>
    <lineage>
        <taxon>Eukaryota</taxon>
        <taxon>Fungi</taxon>
        <taxon>Fungi incertae sedis</taxon>
        <taxon>Mucoromycota</taxon>
        <taxon>Glomeromycotina</taxon>
        <taxon>Glomeromycetes</taxon>
        <taxon>Archaeosporales</taxon>
        <taxon>Ambisporaceae</taxon>
        <taxon>Ambispora</taxon>
    </lineage>
</organism>
<evidence type="ECO:0000313" key="3">
    <source>
        <dbReference type="EMBL" id="CAG8459437.1"/>
    </source>
</evidence>
<dbReference type="Proteomes" id="UP000789508">
    <property type="component" value="Unassembled WGS sequence"/>
</dbReference>
<dbReference type="EMBL" id="CAJVPS010000161">
    <property type="protein sequence ID" value="CAG8459437.1"/>
    <property type="molecule type" value="Genomic_DNA"/>
</dbReference>
<feature type="coiled-coil region" evidence="1">
    <location>
        <begin position="99"/>
        <end position="159"/>
    </location>
</feature>
<dbReference type="AlphaFoldDB" id="A0A9N8VSV9"/>
<name>A0A9N8VSV9_9GLOM</name>
<evidence type="ECO:0000313" key="4">
    <source>
        <dbReference type="Proteomes" id="UP000789508"/>
    </source>
</evidence>
<protein>
    <submittedName>
        <fullName evidence="3">55_t:CDS:1</fullName>
    </submittedName>
</protein>
<accession>A0A9N8VSV9</accession>
<dbReference type="OrthoDB" id="10454541at2759"/>
<gene>
    <name evidence="3" type="ORF">ALEPTO_LOCUS1458</name>
</gene>
<evidence type="ECO:0000256" key="2">
    <source>
        <dbReference type="SAM" id="MobiDB-lite"/>
    </source>
</evidence>
<proteinExistence type="predicted"/>
<reference evidence="3" key="1">
    <citation type="submission" date="2021-06" db="EMBL/GenBank/DDBJ databases">
        <authorList>
            <person name="Kallberg Y."/>
            <person name="Tangrot J."/>
            <person name="Rosling A."/>
        </authorList>
    </citation>
    <scope>NUCLEOTIDE SEQUENCE</scope>
    <source>
        <strain evidence="3">FL130A</strain>
    </source>
</reference>
<keyword evidence="4" id="KW-1185">Reference proteome</keyword>
<comment type="caution">
    <text evidence="3">The sequence shown here is derived from an EMBL/GenBank/DDBJ whole genome shotgun (WGS) entry which is preliminary data.</text>
</comment>
<feature type="region of interest" description="Disordered" evidence="2">
    <location>
        <begin position="1"/>
        <end position="20"/>
    </location>
</feature>
<sequence>MTSRKKDNGRKNKKTQNVDKKIKIRERTIKLSEKTNKRQTIDKDLIKANQQPHKRPDILKKGHNFITNISSMRNIIDDLNDKEEAIVEKKLNRSRAFILNHQQKDNEEHQNNIQERKKSLIEVNKPNTTSTMMTRKEMIEKMKAQLQKKKREKKKLRKVKLGQLRSQKHLEDLVDEKKLNIQSKKRVRFNL</sequence>
<keyword evidence="1" id="KW-0175">Coiled coil</keyword>
<evidence type="ECO:0000256" key="1">
    <source>
        <dbReference type="SAM" id="Coils"/>
    </source>
</evidence>